<accession>A0A9X2S5W2</accession>
<keyword evidence="6 7" id="KW-0975">Bacterial flagellum</keyword>
<dbReference type="PRINTS" id="PR01005">
    <property type="entry name" value="FLGHOOKAP1"/>
</dbReference>
<dbReference type="EMBL" id="JANJZL010000008">
    <property type="protein sequence ID" value="MCR2044729.1"/>
    <property type="molecule type" value="Genomic_DNA"/>
</dbReference>
<dbReference type="InterPro" id="IPR010930">
    <property type="entry name" value="Flg_bb/hook_C_dom"/>
</dbReference>
<feature type="domain" description="Flagellar hook-associated protein FlgK helical" evidence="9">
    <location>
        <begin position="94"/>
        <end position="335"/>
    </location>
</feature>
<dbReference type="PANTHER" id="PTHR30033:SF1">
    <property type="entry name" value="FLAGELLAR HOOK-ASSOCIATED PROTEIN 1"/>
    <property type="match status" value="1"/>
</dbReference>
<evidence type="ECO:0000256" key="7">
    <source>
        <dbReference type="RuleBase" id="RU362065"/>
    </source>
</evidence>
<reference evidence="10" key="1">
    <citation type="submission" date="2022-07" db="EMBL/GenBank/DDBJ databases">
        <title>Enhanced cultured diversity of the mouse gut microbiota enables custom-made synthetic communities.</title>
        <authorList>
            <person name="Afrizal A."/>
        </authorList>
    </citation>
    <scope>NUCLEOTIDE SEQUENCE</scope>
    <source>
        <strain evidence="10">DSM 29482</strain>
    </source>
</reference>
<evidence type="ECO:0000256" key="5">
    <source>
        <dbReference type="ARBA" id="ARBA00022525"/>
    </source>
</evidence>
<dbReference type="InterPro" id="IPR002371">
    <property type="entry name" value="FlgK"/>
</dbReference>
<dbReference type="Proteomes" id="UP001142078">
    <property type="component" value="Unassembled WGS sequence"/>
</dbReference>
<organism evidence="10 11">
    <name type="scientific">Anaerosalibacter massiliensis</name>
    <dbReference type="NCBI Taxonomy" id="1347392"/>
    <lineage>
        <taxon>Bacteria</taxon>
        <taxon>Bacillati</taxon>
        <taxon>Bacillota</taxon>
        <taxon>Tissierellia</taxon>
        <taxon>Tissierellales</taxon>
        <taxon>Sporanaerobacteraceae</taxon>
        <taxon>Anaerosalibacter</taxon>
    </lineage>
</organism>
<proteinExistence type="inferred from homology"/>
<comment type="subcellular location">
    <subcellularLocation>
        <location evidence="1 7">Bacterial flagellum</location>
    </subcellularLocation>
    <subcellularLocation>
        <location evidence="2 7">Secreted</location>
    </subcellularLocation>
</comment>
<keyword evidence="11" id="KW-1185">Reference proteome</keyword>
<name>A0A9X2S5W2_9FIRM</name>
<feature type="domain" description="Flagellar basal-body/hook protein C-terminal" evidence="8">
    <location>
        <begin position="430"/>
        <end position="468"/>
    </location>
</feature>
<sequence>MSFGGLYISISGIDANKKSLDTVSHNISNVNSPHYTRQNTIHATNSYTSIGYGLEKGTGVHVEEIRQIRNEFLDFSYRYELEKYGYWDATSSILNEVEIIFNEVPNSGLQKVMNDFWDGWNEVSKKSGSLTMRGLLHESGVAFTETVNHIDTQLDNLQSSLNEEITKEVNEINKSLTKIADLNSKIRFAEGGNSNIKANDYRDMRNQLLDELSNIIPINSYEKNTGELVVSLEGRDLVNGEYVNYIDTTTVRPNNKEGENKPNKGYIYICWSDTGEYIELDEKGSLSGCINARDNLVEDYRSDLDKLVKTMANEINKLHRKGYNLDGENMEIDFFISDDGDEINSSNIRINPKLSNFNEIAVSKSGISEDGEIAEEILNLRDKKILNNMTFEEYYRSLISDIAIKGESANNSLDIQGKLLKEIDERRQAVSGVSLDEEMADMLRYQHSYIANSRVINAIDEMIDNIINRMGR</sequence>
<protein>
    <recommendedName>
        <fullName evidence="4 7">Flagellar hook-associated protein 1</fullName>
        <shortName evidence="7">HAP1</shortName>
    </recommendedName>
</protein>
<evidence type="ECO:0000259" key="9">
    <source>
        <dbReference type="Pfam" id="PF22638"/>
    </source>
</evidence>
<evidence type="ECO:0000256" key="2">
    <source>
        <dbReference type="ARBA" id="ARBA00004613"/>
    </source>
</evidence>
<dbReference type="Pfam" id="PF22638">
    <property type="entry name" value="FlgK_D1"/>
    <property type="match status" value="1"/>
</dbReference>
<dbReference type="RefSeq" id="WP_257490561.1">
    <property type="nucleotide sequence ID" value="NZ_JANJZL010000008.1"/>
</dbReference>
<dbReference type="GO" id="GO:0009424">
    <property type="term" value="C:bacterial-type flagellum hook"/>
    <property type="evidence" value="ECO:0007669"/>
    <property type="project" value="UniProtKB-UniRule"/>
</dbReference>
<evidence type="ECO:0000256" key="3">
    <source>
        <dbReference type="ARBA" id="ARBA00009677"/>
    </source>
</evidence>
<evidence type="ECO:0000313" key="10">
    <source>
        <dbReference type="EMBL" id="MCR2044729.1"/>
    </source>
</evidence>
<comment type="caution">
    <text evidence="10">The sequence shown here is derived from an EMBL/GenBank/DDBJ whole genome shotgun (WGS) entry which is preliminary data.</text>
</comment>
<evidence type="ECO:0000256" key="4">
    <source>
        <dbReference type="ARBA" id="ARBA00016244"/>
    </source>
</evidence>
<keyword evidence="10" id="KW-0282">Flagellum</keyword>
<dbReference type="Pfam" id="PF06429">
    <property type="entry name" value="Flg_bbr_C"/>
    <property type="match status" value="1"/>
</dbReference>
<dbReference type="PANTHER" id="PTHR30033">
    <property type="entry name" value="FLAGELLAR HOOK-ASSOCIATED PROTEIN 1"/>
    <property type="match status" value="1"/>
</dbReference>
<dbReference type="SUPFAM" id="SSF64518">
    <property type="entry name" value="Phase 1 flagellin"/>
    <property type="match status" value="1"/>
</dbReference>
<gene>
    <name evidence="7 10" type="primary">flgK</name>
    <name evidence="10" type="ORF">NSA23_11490</name>
</gene>
<evidence type="ECO:0000256" key="6">
    <source>
        <dbReference type="ARBA" id="ARBA00023143"/>
    </source>
</evidence>
<evidence type="ECO:0000313" key="11">
    <source>
        <dbReference type="Proteomes" id="UP001142078"/>
    </source>
</evidence>
<dbReference type="GO" id="GO:0005198">
    <property type="term" value="F:structural molecule activity"/>
    <property type="evidence" value="ECO:0007669"/>
    <property type="project" value="UniProtKB-UniRule"/>
</dbReference>
<evidence type="ECO:0000259" key="8">
    <source>
        <dbReference type="Pfam" id="PF06429"/>
    </source>
</evidence>
<dbReference type="AlphaFoldDB" id="A0A9X2S5W2"/>
<dbReference type="GO" id="GO:0005576">
    <property type="term" value="C:extracellular region"/>
    <property type="evidence" value="ECO:0007669"/>
    <property type="project" value="UniProtKB-SubCell"/>
</dbReference>
<comment type="similarity">
    <text evidence="3 7">Belongs to the flagella basal body rod proteins family.</text>
</comment>
<keyword evidence="10" id="KW-0969">Cilium</keyword>
<keyword evidence="5 7" id="KW-0964">Secreted</keyword>
<dbReference type="NCBIfam" id="TIGR02492">
    <property type="entry name" value="flgK_ends"/>
    <property type="match status" value="1"/>
</dbReference>
<keyword evidence="10" id="KW-0966">Cell projection</keyword>
<dbReference type="InterPro" id="IPR053927">
    <property type="entry name" value="FlgK_helical"/>
</dbReference>
<evidence type="ECO:0000256" key="1">
    <source>
        <dbReference type="ARBA" id="ARBA00004365"/>
    </source>
</evidence>
<dbReference type="GO" id="GO:0044780">
    <property type="term" value="P:bacterial-type flagellum assembly"/>
    <property type="evidence" value="ECO:0007669"/>
    <property type="project" value="InterPro"/>
</dbReference>